<organism evidence="1 2">
    <name type="scientific">Eleginops maclovinus</name>
    <name type="common">Patagonian blennie</name>
    <name type="synonym">Eleginus maclovinus</name>
    <dbReference type="NCBI Taxonomy" id="56733"/>
    <lineage>
        <taxon>Eukaryota</taxon>
        <taxon>Metazoa</taxon>
        <taxon>Chordata</taxon>
        <taxon>Craniata</taxon>
        <taxon>Vertebrata</taxon>
        <taxon>Euteleostomi</taxon>
        <taxon>Actinopterygii</taxon>
        <taxon>Neopterygii</taxon>
        <taxon>Teleostei</taxon>
        <taxon>Neoteleostei</taxon>
        <taxon>Acanthomorphata</taxon>
        <taxon>Eupercaria</taxon>
        <taxon>Perciformes</taxon>
        <taxon>Notothenioidei</taxon>
        <taxon>Eleginopidae</taxon>
        <taxon>Eleginops</taxon>
    </lineage>
</organism>
<name>A0AAN8ABE8_ELEMC</name>
<dbReference type="EMBL" id="JAUZQC010000024">
    <property type="protein sequence ID" value="KAK5848787.1"/>
    <property type="molecule type" value="Genomic_DNA"/>
</dbReference>
<dbReference type="AlphaFoldDB" id="A0AAN8ABE8"/>
<dbReference type="Proteomes" id="UP001346869">
    <property type="component" value="Unassembled WGS sequence"/>
</dbReference>
<comment type="caution">
    <text evidence="1">The sequence shown here is derived from an EMBL/GenBank/DDBJ whole genome shotgun (WGS) entry which is preliminary data.</text>
</comment>
<sequence>MILFRQNPPFHGLVVQKAPVHGLAHSTPLNNSQMMMTPFHPHQQHNSSQTMIVNISHLNLVGGSNPGECVRRVLRSVASNFVWSSYNVRGKKGKLPLLGTAVGSTMKRSDGTAGGRSPKWKFPIILK</sequence>
<accession>A0AAN8ABE8</accession>
<keyword evidence="2" id="KW-1185">Reference proteome</keyword>
<reference evidence="1 2" key="1">
    <citation type="journal article" date="2023" name="Genes (Basel)">
        <title>Chromosome-Level Genome Assembly and Circadian Gene Repertoire of the Patagonia Blennie Eleginops maclovinus-The Closest Ancestral Proxy of Antarctic Cryonotothenioids.</title>
        <authorList>
            <person name="Cheng C.C."/>
            <person name="Rivera-Colon A.G."/>
            <person name="Minhas B.F."/>
            <person name="Wilson L."/>
            <person name="Rayamajhi N."/>
            <person name="Vargas-Chacoff L."/>
            <person name="Catchen J.M."/>
        </authorList>
    </citation>
    <scope>NUCLEOTIDE SEQUENCE [LARGE SCALE GENOMIC DNA]</scope>
    <source>
        <strain evidence="1">JMC-PN-2008</strain>
    </source>
</reference>
<evidence type="ECO:0000313" key="1">
    <source>
        <dbReference type="EMBL" id="KAK5848787.1"/>
    </source>
</evidence>
<protein>
    <submittedName>
        <fullName evidence="1">Uncharacterized protein</fullName>
    </submittedName>
</protein>
<proteinExistence type="predicted"/>
<evidence type="ECO:0000313" key="2">
    <source>
        <dbReference type="Proteomes" id="UP001346869"/>
    </source>
</evidence>
<reference evidence="1 2" key="2">
    <citation type="journal article" date="2023" name="Mol. Biol. Evol.">
        <title>Genomics of Secondarily Temperate Adaptation in the Only Non-Antarctic Icefish.</title>
        <authorList>
            <person name="Rivera-Colon A.G."/>
            <person name="Rayamajhi N."/>
            <person name="Minhas B.F."/>
            <person name="Madrigal G."/>
            <person name="Bilyk K.T."/>
            <person name="Yoon V."/>
            <person name="Hune M."/>
            <person name="Gregory S."/>
            <person name="Cheng C.H.C."/>
            <person name="Catchen J.M."/>
        </authorList>
    </citation>
    <scope>NUCLEOTIDE SEQUENCE [LARGE SCALE GENOMIC DNA]</scope>
    <source>
        <strain evidence="1">JMC-PN-2008</strain>
    </source>
</reference>
<gene>
    <name evidence="1" type="ORF">PBY51_008480</name>
</gene>